<dbReference type="Gene3D" id="3.30.30.30">
    <property type="match status" value="1"/>
</dbReference>
<keyword evidence="11" id="KW-0472">Membrane</keyword>
<evidence type="ECO:0000256" key="7">
    <source>
        <dbReference type="ARBA" id="ARBA00022840"/>
    </source>
</evidence>
<dbReference type="InterPro" id="IPR010849">
    <property type="entry name" value="Gonadal"/>
</dbReference>
<keyword evidence="11" id="KW-0812">Transmembrane</keyword>
<keyword evidence="4" id="KW-0732">Signal</keyword>
<dbReference type="GO" id="GO:0034663">
    <property type="term" value="C:endoplasmic reticulum chaperone complex"/>
    <property type="evidence" value="ECO:0007669"/>
    <property type="project" value="TreeGrafter"/>
</dbReference>
<evidence type="ECO:0000256" key="5">
    <source>
        <dbReference type="ARBA" id="ARBA00022741"/>
    </source>
</evidence>
<organism evidence="12 13">
    <name type="scientific">Parthenolecanium corni</name>
    <dbReference type="NCBI Taxonomy" id="536013"/>
    <lineage>
        <taxon>Eukaryota</taxon>
        <taxon>Metazoa</taxon>
        <taxon>Ecdysozoa</taxon>
        <taxon>Arthropoda</taxon>
        <taxon>Hexapoda</taxon>
        <taxon>Insecta</taxon>
        <taxon>Pterygota</taxon>
        <taxon>Neoptera</taxon>
        <taxon>Paraneoptera</taxon>
        <taxon>Hemiptera</taxon>
        <taxon>Sternorrhyncha</taxon>
        <taxon>Coccoidea</taxon>
        <taxon>Coccidae</taxon>
        <taxon>Parthenolecanium</taxon>
    </lineage>
</organism>
<evidence type="ECO:0000256" key="3">
    <source>
        <dbReference type="ARBA" id="ARBA00007381"/>
    </source>
</evidence>
<dbReference type="Gene3D" id="1.20.1270.10">
    <property type="match status" value="1"/>
</dbReference>
<evidence type="ECO:0000256" key="4">
    <source>
        <dbReference type="ARBA" id="ARBA00022729"/>
    </source>
</evidence>
<keyword evidence="8" id="KW-0143">Chaperone</keyword>
<feature type="compositionally biased region" description="Basic and acidic residues" evidence="10">
    <location>
        <begin position="776"/>
        <end position="787"/>
    </location>
</feature>
<reference evidence="12 13" key="1">
    <citation type="submission" date="2024-03" db="EMBL/GenBank/DDBJ databases">
        <title>Adaptation during the transition from Ophiocordyceps entomopathogen to insect associate is accompanied by gene loss and intensified selection.</title>
        <authorList>
            <person name="Ward C.M."/>
            <person name="Onetto C.A."/>
            <person name="Borneman A.R."/>
        </authorList>
    </citation>
    <scope>NUCLEOTIDE SEQUENCE [LARGE SCALE GENOMIC DNA]</scope>
    <source>
        <strain evidence="12">AWRI1</strain>
        <tissue evidence="12">Single Adult Female</tissue>
    </source>
</reference>
<evidence type="ECO:0000256" key="1">
    <source>
        <dbReference type="ARBA" id="ARBA00004319"/>
    </source>
</evidence>
<gene>
    <name evidence="12" type="ORF">V9T40_013189</name>
</gene>
<dbReference type="Gene3D" id="3.90.640.10">
    <property type="entry name" value="Actin, Chain A, domain 4"/>
    <property type="match status" value="1"/>
</dbReference>
<dbReference type="Gene3D" id="2.60.34.10">
    <property type="entry name" value="Substrate Binding Domain Of DNAk, Chain A, domain 1"/>
    <property type="match status" value="1"/>
</dbReference>
<evidence type="ECO:0000313" key="12">
    <source>
        <dbReference type="EMBL" id="KAK7595364.1"/>
    </source>
</evidence>
<keyword evidence="7" id="KW-0067">ATP-binding</keyword>
<dbReference type="InterPro" id="IPR029047">
    <property type="entry name" value="HSP70_peptide-bd_sf"/>
</dbReference>
<comment type="subcellular location">
    <subcellularLocation>
        <location evidence="1">Endoplasmic reticulum lumen</location>
    </subcellularLocation>
</comment>
<evidence type="ECO:0000256" key="2">
    <source>
        <dbReference type="ARBA" id="ARBA00005939"/>
    </source>
</evidence>
<dbReference type="GO" id="GO:0140662">
    <property type="term" value="F:ATP-dependent protein folding chaperone"/>
    <property type="evidence" value="ECO:0007669"/>
    <property type="project" value="InterPro"/>
</dbReference>
<evidence type="ECO:0000256" key="9">
    <source>
        <dbReference type="ARBA" id="ARBA00040503"/>
    </source>
</evidence>
<dbReference type="EMBL" id="JBBCAQ010000018">
    <property type="protein sequence ID" value="KAK7595364.1"/>
    <property type="molecule type" value="Genomic_DNA"/>
</dbReference>
<dbReference type="PANTHER" id="PTHR45639:SF3">
    <property type="entry name" value="HYPOXIA UP-REGULATED PROTEIN 1"/>
    <property type="match status" value="1"/>
</dbReference>
<evidence type="ECO:0000256" key="10">
    <source>
        <dbReference type="SAM" id="MobiDB-lite"/>
    </source>
</evidence>
<dbReference type="GO" id="GO:0005524">
    <property type="term" value="F:ATP binding"/>
    <property type="evidence" value="ECO:0007669"/>
    <property type="project" value="UniProtKB-KW"/>
</dbReference>
<comment type="similarity">
    <text evidence="2">Belongs to the gonadal family.</text>
</comment>
<comment type="similarity">
    <text evidence="3">Belongs to the heat shock protein 70 family.</text>
</comment>
<dbReference type="InterPro" id="IPR029048">
    <property type="entry name" value="HSP70_C_sf"/>
</dbReference>
<feature type="compositionally biased region" description="Basic and acidic residues" evidence="10">
    <location>
        <begin position="745"/>
        <end position="767"/>
    </location>
</feature>
<sequence length="1090" mass="123809">MENNAQEQPVETQEDLQKKLYFMNEQLQLMVQDLPIKYQQRFPNELLCGLSECLLDNTVFGIVEHLMDIQHYTEKQLFRKRLRVINDQAVKKKALKDSSLPDEVKTVKQQVMNYQYKKKLRKCDKEIIKILDMKMMLSARTCAMNAVFILFLFALSVSSVFSIAVMSVDLGTEWMKVAIVSPGVPMEIALNGESKRKTPVAVAFRNNERTFGEDALGVGVRFPSLCYTYFMDLLGKDINNPAVKLFQQRFPYYNIVPDPVRNTVLFKHDNETFFSPEELVAMVLSKAREFAVESARQPIKDAVLTVPGYFNQAERKALIAAAEIAGLKVLQLMNDYTASALNYGIFRRKDFNETAQYVMLYDMGAHSTNAIIVSYQMVKTKDKGFVETNPQLSVIGVGYDRTLGGLEMQLRLRDFLGKKFNALKKTDKNVFENARAMAKLFKEAGRLKLILSANQEYYAQIEGLLDEIDFKLLVKRDEFENLCRDLFDRVKNPVERALQNAQLSMDVISQVILVGAGTRVPAVQEKLAAAVNLELSKNLNTDEAAVLGAAYKAADLSTGFKVKKFVTKDAVLFPILVKFERSESEKGSKQVSRTLFNHMNPYPQKKILTFNKHQNDFEFHVQYGELDSLFPTHEIEAIGPKIIHKIKLNGVSEVIKKHKNNKVEPKGIKAHFSLDESGILTMTTVEYHVEKTLSAEELAAQENDKQSTFSKLSSTISKLFQAAEDELKEKDPEIKTSSSDPITEEDLKTDKAKPVSEESEFESKVNETENTFNKTEANDKKNNTSKEDVDSKPKIILLKEPIESQVHILTVPELSGDQLNESINKIKALNDYDEKKTRREGALNALESAVIDTRNKIEDNDFVSFAKADEANKIDTKSREIADWLEEEGYSAEADVLESKLDELKKIMQPVQYRYKQFLERPDALQALDRSLNSTSFFLTSMKNFTEQLNATTTDPKYTLYTTVEIETLEKLVNDTLTWREVSIKHQEKLKKSDEPFLSLSSISEKIISLDREVAYLANKSKTWRPPPTAGKNKESEKKNRKGKKKDGKGEVEEASSEEAKDASEEIVKEESVAEETLTSDGDRTDHIEL</sequence>
<dbReference type="PANTHER" id="PTHR45639">
    <property type="entry name" value="HSC70CB, ISOFORM G-RELATED"/>
    <property type="match status" value="1"/>
</dbReference>
<dbReference type="Proteomes" id="UP001367676">
    <property type="component" value="Unassembled WGS sequence"/>
</dbReference>
<dbReference type="GO" id="GO:0030968">
    <property type="term" value="P:endoplasmic reticulum unfolded protein response"/>
    <property type="evidence" value="ECO:0007669"/>
    <property type="project" value="TreeGrafter"/>
</dbReference>
<dbReference type="CDD" id="cd10230">
    <property type="entry name" value="ASKHA_NBD_HSP70_HYOU1"/>
    <property type="match status" value="1"/>
</dbReference>
<evidence type="ECO:0000313" key="13">
    <source>
        <dbReference type="Proteomes" id="UP001367676"/>
    </source>
</evidence>
<evidence type="ECO:0000256" key="6">
    <source>
        <dbReference type="ARBA" id="ARBA00022824"/>
    </source>
</evidence>
<keyword evidence="6" id="KW-0256">Endoplasmic reticulum</keyword>
<dbReference type="GO" id="GO:0005788">
    <property type="term" value="C:endoplasmic reticulum lumen"/>
    <property type="evidence" value="ECO:0007669"/>
    <property type="project" value="UniProtKB-SubCell"/>
</dbReference>
<dbReference type="Pfam" id="PF00012">
    <property type="entry name" value="HSP70"/>
    <property type="match status" value="1"/>
</dbReference>
<evidence type="ECO:0000256" key="8">
    <source>
        <dbReference type="ARBA" id="ARBA00023186"/>
    </source>
</evidence>
<feature type="compositionally biased region" description="Basic and acidic residues" evidence="10">
    <location>
        <begin position="1081"/>
        <end position="1090"/>
    </location>
</feature>
<dbReference type="PRINTS" id="PR00301">
    <property type="entry name" value="HEATSHOCK70"/>
</dbReference>
<keyword evidence="11" id="KW-1133">Transmembrane helix</keyword>
<keyword evidence="13" id="KW-1185">Reference proteome</keyword>
<dbReference type="Pfam" id="PF07324">
    <property type="entry name" value="DGCR6"/>
    <property type="match status" value="1"/>
</dbReference>
<dbReference type="InterPro" id="IPR013126">
    <property type="entry name" value="Hsp_70_fam"/>
</dbReference>
<feature type="compositionally biased region" description="Basic and acidic residues" evidence="10">
    <location>
        <begin position="1048"/>
        <end position="1072"/>
    </location>
</feature>
<feature type="transmembrane region" description="Helical" evidence="11">
    <location>
        <begin position="143"/>
        <end position="166"/>
    </location>
</feature>
<feature type="region of interest" description="Disordered" evidence="10">
    <location>
        <begin position="726"/>
        <end position="787"/>
    </location>
</feature>
<keyword evidence="5" id="KW-0547">Nucleotide-binding</keyword>
<protein>
    <recommendedName>
        <fullName evidence="9">Hypoxia up-regulated protein 1</fullName>
    </recommendedName>
</protein>
<dbReference type="InterPro" id="IPR043129">
    <property type="entry name" value="ATPase_NBD"/>
</dbReference>
<evidence type="ECO:0000256" key="11">
    <source>
        <dbReference type="SAM" id="Phobius"/>
    </source>
</evidence>
<dbReference type="AlphaFoldDB" id="A0AAN9Y5V1"/>
<comment type="caution">
    <text evidence="12">The sequence shown here is derived from an EMBL/GenBank/DDBJ whole genome shotgun (WGS) entry which is preliminary data.</text>
</comment>
<name>A0AAN9Y5V1_9HEMI</name>
<accession>A0AAN9Y5V1</accession>
<dbReference type="FunFam" id="3.30.30.30:FF:000004">
    <property type="entry name" value="hypoxia up-regulated protein 1"/>
    <property type="match status" value="1"/>
</dbReference>
<dbReference type="SUPFAM" id="SSF53067">
    <property type="entry name" value="Actin-like ATPase domain"/>
    <property type="match status" value="2"/>
</dbReference>
<feature type="region of interest" description="Disordered" evidence="10">
    <location>
        <begin position="1019"/>
        <end position="1090"/>
    </location>
</feature>
<dbReference type="SUPFAM" id="SSF100934">
    <property type="entry name" value="Heat shock protein 70kD (HSP70), C-terminal subdomain"/>
    <property type="match status" value="1"/>
</dbReference>
<proteinExistence type="inferred from homology"/>
<dbReference type="Gene3D" id="3.30.420.40">
    <property type="match status" value="2"/>
</dbReference>